<dbReference type="GO" id="GO:0003954">
    <property type="term" value="F:NADH dehydrogenase activity"/>
    <property type="evidence" value="ECO:0007669"/>
    <property type="project" value="TreeGrafter"/>
</dbReference>
<dbReference type="InterPro" id="IPR050123">
    <property type="entry name" value="Prok_molybdopt-oxidoreductase"/>
</dbReference>
<dbReference type="Proteomes" id="UP000289482">
    <property type="component" value="Unassembled WGS sequence"/>
</dbReference>
<dbReference type="InterPro" id="IPR006657">
    <property type="entry name" value="MoPterin_dinucl-bd_dom"/>
</dbReference>
<dbReference type="GO" id="GO:0016020">
    <property type="term" value="C:membrane"/>
    <property type="evidence" value="ECO:0007669"/>
    <property type="project" value="TreeGrafter"/>
</dbReference>
<name>A0A4Q1QTP5_9ACTN</name>
<dbReference type="Gene3D" id="3.40.228.10">
    <property type="entry name" value="Dimethylsulfoxide Reductase, domain 2"/>
    <property type="match status" value="1"/>
</dbReference>
<dbReference type="InterPro" id="IPR009010">
    <property type="entry name" value="Asp_de-COase-like_dom_sf"/>
</dbReference>
<sequence>MSEHGHPAGEVATHCPYCALQCATLLRRDGDGAPEVRPHPDFPVNQGSLCQKGWTAPELLNVTDRLRHPWVRDGKAEPRPASWDEALDRVAATLRALRTAHGPDAVAVLGGGGLTNEKAYLLGKFARVALGTSRIDYNGRFCMSSAAAASIGAFGVDRGLPFPVTDLGQADVVLLAGANPAETMPPLMRHLERPELIVVDPRRTPTARRAAVHLQPAPGTDLPLALGLLHLAVTEGHADLAYIGARTTGFAAAREIAAAWTPERVAEVTGVPEATLRQAVRLLAGARRGYVLTGRGSEQHRDGTDTVSAFINLALALGLPGTEGSGFGCLTGQGNGQGGREMGQKADQLPGYRSITDPRARRHLASVWRTEAERLPGPGPSAYELLDSIGTADGPRALLVFGTNPVVSAPNAAHIGARLAALDLLVVADFVPSETAQLADVVLPVTQWAEEEGTLTGLDGRVLRRRRLLDPPSGVRSDLDVLHGLAVRLDAPGGDYPRAPRAVFDELRRASQGGTADYAGISYDRLDAGQTLHWPCPEDGHPGTPRMFLDGFGHPDGRARFTPVVAGPPGEEPSPGYPLRATTGRVLAHYQSGAQTRRVRPLRDAAPEPFVELHPDTAARLGVRDGETARVTSPRGSMLARARLVADLRPDTVFAPFHYAGDGRANLLTGAALDPRSGMPEFKLSAVRVEPCAGADERPAAAPRTEAPVCLCNNVSRRQLEEAWHAGARDVAGLAAATRATTGCGGCVLDVRDIIGQLDGSAPPPEPAVSPAVPFPGPAEGPGTLVVIGHGMVGQRLLATLRSRDRTGRWRVVVLAEEGRPAYDRVSLSSYLDGKSAEDLSLVDADLLADPLVELRPGCPAVAVDPAARTVRTAAGDVLGYDALVLATGSRPFVPPVPGRDSAGCFVYRTFEDLDAIRAAAGEDRPCVVIGGGVLGLEAASALQGLGMRPHVVERAPRVLAAQLDEAESRDMARQLTDVGLRLHCGTGVTRITAGPDGGVRSVALDDGSVLEADLVVFSAGIVPADDLAGQAGLARGERGGFLVDRHCRTADPRIWAVGECAAVAGRCYGVVAPGYRMADMVARHLLGEPAPAFTAPDVPTRLKLVGAAGAAMA</sequence>
<evidence type="ECO:0000256" key="4">
    <source>
        <dbReference type="ARBA" id="ARBA00023014"/>
    </source>
</evidence>
<dbReference type="InterPro" id="IPR006656">
    <property type="entry name" value="Mopterin_OxRdtase"/>
</dbReference>
<evidence type="ECO:0000256" key="2">
    <source>
        <dbReference type="ARBA" id="ARBA00022723"/>
    </source>
</evidence>
<comment type="caution">
    <text evidence="6">The sequence shown here is derived from an EMBL/GenBank/DDBJ whole genome shotgun (WGS) entry which is preliminary data.</text>
</comment>
<dbReference type="GO" id="GO:0051539">
    <property type="term" value="F:4 iron, 4 sulfur cluster binding"/>
    <property type="evidence" value="ECO:0007669"/>
    <property type="project" value="UniProtKB-KW"/>
</dbReference>
<dbReference type="PRINTS" id="PR00368">
    <property type="entry name" value="FADPNR"/>
</dbReference>
<evidence type="ECO:0000256" key="1">
    <source>
        <dbReference type="ARBA" id="ARBA00022485"/>
    </source>
</evidence>
<dbReference type="InterPro" id="IPR023753">
    <property type="entry name" value="FAD/NAD-binding_dom"/>
</dbReference>
<dbReference type="Gene3D" id="3.50.50.60">
    <property type="entry name" value="FAD/NAD(P)-binding domain"/>
    <property type="match status" value="2"/>
</dbReference>
<accession>A0A4Q1QTP5</accession>
<keyword evidence="4" id="KW-0411">Iron-sulfur</keyword>
<dbReference type="InterPro" id="IPR041854">
    <property type="entry name" value="BFD-like_2Fe2S-bd_dom_sf"/>
</dbReference>
<dbReference type="PANTHER" id="PTHR43105:SF10">
    <property type="entry name" value="NADH-QUINONE OXIDOREDUCTASE SUBUNIT G"/>
    <property type="match status" value="1"/>
</dbReference>
<dbReference type="AlphaFoldDB" id="A0A4Q1QTP5"/>
<keyword evidence="7" id="KW-1185">Reference proteome</keyword>
<dbReference type="SUPFAM" id="SSF50692">
    <property type="entry name" value="ADC-like"/>
    <property type="match status" value="1"/>
</dbReference>
<dbReference type="Pfam" id="PF04324">
    <property type="entry name" value="Fer2_BFD"/>
    <property type="match status" value="1"/>
</dbReference>
<dbReference type="Gene3D" id="3.40.50.740">
    <property type="match status" value="1"/>
</dbReference>
<dbReference type="GO" id="GO:0046872">
    <property type="term" value="F:metal ion binding"/>
    <property type="evidence" value="ECO:0007669"/>
    <property type="project" value="UniProtKB-KW"/>
</dbReference>
<dbReference type="PANTHER" id="PTHR43105">
    <property type="entry name" value="RESPIRATORY NITRATE REDUCTASE"/>
    <property type="match status" value="1"/>
</dbReference>
<dbReference type="SUPFAM" id="SSF53706">
    <property type="entry name" value="Formate dehydrogenase/DMSO reductase, domains 1-3"/>
    <property type="match status" value="1"/>
</dbReference>
<reference evidence="6 7" key="1">
    <citation type="submission" date="2019-01" db="EMBL/GenBank/DDBJ databases">
        <title>Draft genome sequences of the type strain Streptomyces sioyaensis DSM 40032 and its novel strain, TM32, a thermotolerant antibiotics-producing actinobacterium.</title>
        <authorList>
            <person name="Nakaew N."/>
            <person name="Lumyong S."/>
            <person name="Sloan W.T."/>
            <person name="Sungthong R."/>
        </authorList>
    </citation>
    <scope>NUCLEOTIDE SEQUENCE [LARGE SCALE GENOMIC DNA]</scope>
    <source>
        <strain evidence="6 7">DSM 40032</strain>
    </source>
</reference>
<dbReference type="SMART" id="SM00926">
    <property type="entry name" value="Molybdop_Fe4S4"/>
    <property type="match status" value="1"/>
</dbReference>
<evidence type="ECO:0000259" key="5">
    <source>
        <dbReference type="PROSITE" id="PS51669"/>
    </source>
</evidence>
<gene>
    <name evidence="6" type="ORF">EST54_15310</name>
</gene>
<protein>
    <recommendedName>
        <fullName evidence="5">4Fe-4S Mo/W bis-MGD-type domain-containing protein</fullName>
    </recommendedName>
</protein>
<dbReference type="Pfam" id="PF04879">
    <property type="entry name" value="Molybdop_Fe4S4"/>
    <property type="match status" value="1"/>
</dbReference>
<evidence type="ECO:0000313" key="7">
    <source>
        <dbReference type="Proteomes" id="UP000289482"/>
    </source>
</evidence>
<proteinExistence type="predicted"/>
<keyword evidence="2" id="KW-0479">Metal-binding</keyword>
<dbReference type="InterPro" id="IPR006963">
    <property type="entry name" value="Mopterin_OxRdtase_4Fe-4S_dom"/>
</dbReference>
<evidence type="ECO:0000313" key="6">
    <source>
        <dbReference type="EMBL" id="RXS66502.1"/>
    </source>
</evidence>
<dbReference type="GO" id="GO:0043546">
    <property type="term" value="F:molybdopterin cofactor binding"/>
    <property type="evidence" value="ECO:0007669"/>
    <property type="project" value="InterPro"/>
</dbReference>
<dbReference type="InterPro" id="IPR007419">
    <property type="entry name" value="BFD-like_2Fe2S-bd_dom"/>
</dbReference>
<dbReference type="Gene3D" id="2.40.40.20">
    <property type="match status" value="1"/>
</dbReference>
<dbReference type="PROSITE" id="PS51669">
    <property type="entry name" value="4FE4S_MOW_BIS_MGD"/>
    <property type="match status" value="1"/>
</dbReference>
<dbReference type="Gene3D" id="2.20.25.90">
    <property type="entry name" value="ADC-like domains"/>
    <property type="match status" value="1"/>
</dbReference>
<dbReference type="InterPro" id="IPR036188">
    <property type="entry name" value="FAD/NAD-bd_sf"/>
</dbReference>
<dbReference type="Pfam" id="PF01568">
    <property type="entry name" value="Molydop_binding"/>
    <property type="match status" value="1"/>
</dbReference>
<keyword evidence="3" id="KW-0408">Iron</keyword>
<dbReference type="SUPFAM" id="SSF51905">
    <property type="entry name" value="FAD/NAD(P)-binding domain"/>
    <property type="match status" value="1"/>
</dbReference>
<keyword evidence="1" id="KW-0004">4Fe-4S</keyword>
<feature type="domain" description="4Fe-4S Mo/W bis-MGD-type" evidence="5">
    <location>
        <begin position="8"/>
        <end position="64"/>
    </location>
</feature>
<dbReference type="CDD" id="cd00508">
    <property type="entry name" value="MopB_CT_Fdh-Nap-like"/>
    <property type="match status" value="1"/>
</dbReference>
<evidence type="ECO:0000256" key="3">
    <source>
        <dbReference type="ARBA" id="ARBA00023004"/>
    </source>
</evidence>
<dbReference type="Pfam" id="PF07992">
    <property type="entry name" value="Pyr_redox_2"/>
    <property type="match status" value="1"/>
</dbReference>
<dbReference type="Gene3D" id="1.10.10.1100">
    <property type="entry name" value="BFD-like [2Fe-2S]-binding domain"/>
    <property type="match status" value="1"/>
</dbReference>
<dbReference type="Pfam" id="PF00384">
    <property type="entry name" value="Molybdopterin"/>
    <property type="match status" value="1"/>
</dbReference>
<organism evidence="6 7">
    <name type="scientific">Streptomyces sioyaensis</name>
    <dbReference type="NCBI Taxonomy" id="67364"/>
    <lineage>
        <taxon>Bacteria</taxon>
        <taxon>Bacillati</taxon>
        <taxon>Actinomycetota</taxon>
        <taxon>Actinomycetes</taxon>
        <taxon>Kitasatosporales</taxon>
        <taxon>Streptomycetaceae</taxon>
        <taxon>Streptomyces</taxon>
    </lineage>
</organism>
<dbReference type="EMBL" id="SDIF01000036">
    <property type="protein sequence ID" value="RXS66502.1"/>
    <property type="molecule type" value="Genomic_DNA"/>
</dbReference>
<dbReference type="GO" id="GO:0022904">
    <property type="term" value="P:respiratory electron transport chain"/>
    <property type="evidence" value="ECO:0007669"/>
    <property type="project" value="TreeGrafter"/>
</dbReference>